<evidence type="ECO:0000256" key="1">
    <source>
        <dbReference type="SAM" id="Phobius"/>
    </source>
</evidence>
<reference evidence="3" key="1">
    <citation type="submission" date="2022-08" db="EMBL/GenBank/DDBJ databases">
        <authorList>
            <person name="Somphong A."/>
            <person name="Phongsopitanun W."/>
        </authorList>
    </citation>
    <scope>NUCLEOTIDE SEQUENCE</scope>
    <source>
        <strain evidence="3">LP05-1</strain>
    </source>
</reference>
<dbReference type="EMBL" id="JANUGQ010000009">
    <property type="protein sequence ID" value="MCS0636644.1"/>
    <property type="molecule type" value="Genomic_DNA"/>
</dbReference>
<feature type="transmembrane region" description="Helical" evidence="1">
    <location>
        <begin position="110"/>
        <end position="126"/>
    </location>
</feature>
<feature type="transmembrane region" description="Helical" evidence="1">
    <location>
        <begin position="71"/>
        <end position="89"/>
    </location>
</feature>
<organism evidence="3 4">
    <name type="scientific">Streptomyces pyxinae</name>
    <dbReference type="NCBI Taxonomy" id="2970734"/>
    <lineage>
        <taxon>Bacteria</taxon>
        <taxon>Bacillati</taxon>
        <taxon>Actinomycetota</taxon>
        <taxon>Actinomycetes</taxon>
        <taxon>Kitasatosporales</taxon>
        <taxon>Streptomycetaceae</taxon>
        <taxon>Streptomyces</taxon>
    </lineage>
</organism>
<feature type="transmembrane region" description="Helical" evidence="1">
    <location>
        <begin position="195"/>
        <end position="225"/>
    </location>
</feature>
<protein>
    <submittedName>
        <fullName evidence="3">DUF1206 domain-containing protein</fullName>
    </submittedName>
</protein>
<evidence type="ECO:0000313" key="4">
    <source>
        <dbReference type="Proteomes" id="UP001431313"/>
    </source>
</evidence>
<keyword evidence="4" id="KW-1185">Reference proteome</keyword>
<name>A0ABT2CGV5_9ACTN</name>
<sequence>MVMHSSKAVLGQLNSRRGEQALEVAGRWGFAARGVIYVLVGVLALRIALGGGGGEQADKGGALAEIASKPFGAALLWVVGIGLVGMALWQLSEAVWGTKTTKRLLSVGRAVFYGVVSWSVLTFAAGDHSQGGGSSDQQSQDVTAKALDLPAGQWLVAAVGVGIAVTGVVGAVRAGMRKYHKHLKLGEMSATSRRAVDVTGVSGGIARGLVFLVAGGFAVAAAVQYDPDKAKGMDDTLRAFAGTPAGPWLMAAIALGLAMFGVFCFAMARWRRV</sequence>
<dbReference type="Pfam" id="PF06724">
    <property type="entry name" value="DUF1206"/>
    <property type="match status" value="3"/>
</dbReference>
<feature type="transmembrane region" description="Helical" evidence="1">
    <location>
        <begin position="245"/>
        <end position="268"/>
    </location>
</feature>
<feature type="transmembrane region" description="Helical" evidence="1">
    <location>
        <begin position="30"/>
        <end position="51"/>
    </location>
</feature>
<feature type="transmembrane region" description="Helical" evidence="1">
    <location>
        <begin position="154"/>
        <end position="174"/>
    </location>
</feature>
<proteinExistence type="predicted"/>
<keyword evidence="1" id="KW-0812">Transmembrane</keyword>
<dbReference type="InterPro" id="IPR009597">
    <property type="entry name" value="DUF1206"/>
</dbReference>
<dbReference type="Proteomes" id="UP001431313">
    <property type="component" value="Unassembled WGS sequence"/>
</dbReference>
<feature type="domain" description="DUF1206" evidence="2">
    <location>
        <begin position="29"/>
        <end position="97"/>
    </location>
</feature>
<evidence type="ECO:0000259" key="2">
    <source>
        <dbReference type="Pfam" id="PF06724"/>
    </source>
</evidence>
<gene>
    <name evidence="3" type="ORF">NX801_13440</name>
</gene>
<feature type="domain" description="DUF1206" evidence="2">
    <location>
        <begin position="203"/>
        <end position="271"/>
    </location>
</feature>
<comment type="caution">
    <text evidence="3">The sequence shown here is derived from an EMBL/GenBank/DDBJ whole genome shotgun (WGS) entry which is preliminary data.</text>
</comment>
<accession>A0ABT2CGV5</accession>
<evidence type="ECO:0000313" key="3">
    <source>
        <dbReference type="EMBL" id="MCS0636644.1"/>
    </source>
</evidence>
<feature type="domain" description="DUF1206" evidence="2">
    <location>
        <begin position="107"/>
        <end position="175"/>
    </location>
</feature>
<keyword evidence="1" id="KW-1133">Transmembrane helix</keyword>
<keyword evidence="1" id="KW-0472">Membrane</keyword>